<evidence type="ECO:0000256" key="3">
    <source>
        <dbReference type="ARBA" id="ARBA00022692"/>
    </source>
</evidence>
<keyword evidence="3 7" id="KW-0812">Transmembrane</keyword>
<dbReference type="InterPro" id="IPR009311">
    <property type="entry name" value="IFI6/IFI27-like"/>
</dbReference>
<feature type="transmembrane region" description="Helical" evidence="7">
    <location>
        <begin position="123"/>
        <end position="143"/>
    </location>
</feature>
<evidence type="ECO:0000256" key="4">
    <source>
        <dbReference type="ARBA" id="ARBA00022989"/>
    </source>
</evidence>
<keyword evidence="4 7" id="KW-1133">Transmembrane helix</keyword>
<evidence type="ECO:0000256" key="2">
    <source>
        <dbReference type="ARBA" id="ARBA00007262"/>
    </source>
</evidence>
<dbReference type="Proteomes" id="UP000007110">
    <property type="component" value="Unassembled WGS sequence"/>
</dbReference>
<dbReference type="AlphaFoldDB" id="A0A7M7NKI2"/>
<dbReference type="GeneID" id="591566"/>
<dbReference type="GO" id="GO:0097193">
    <property type="term" value="P:intrinsic apoptotic signaling pathway"/>
    <property type="evidence" value="ECO:0000318"/>
    <property type="project" value="GO_Central"/>
</dbReference>
<evidence type="ECO:0000313" key="8">
    <source>
        <dbReference type="EnsemblMetazoa" id="XP_030837664"/>
    </source>
</evidence>
<name>A0A7M7NKI2_STRPU</name>
<proteinExistence type="inferred from homology"/>
<feature type="transmembrane region" description="Helical" evidence="7">
    <location>
        <begin position="149"/>
        <end position="168"/>
    </location>
</feature>
<dbReference type="PANTHER" id="PTHR16932:SF18">
    <property type="entry name" value="INTERFERON, ALPHA-INDUCIBLE PROTEIN 27-LIKE 2"/>
    <property type="match status" value="1"/>
</dbReference>
<evidence type="ECO:0000256" key="7">
    <source>
        <dbReference type="SAM" id="Phobius"/>
    </source>
</evidence>
<dbReference type="Gene3D" id="6.10.110.10">
    <property type="match status" value="1"/>
</dbReference>
<dbReference type="RefSeq" id="XP_030837664.1">
    <property type="nucleotide sequence ID" value="XM_030981804.1"/>
</dbReference>
<keyword evidence="9" id="KW-1185">Reference proteome</keyword>
<dbReference type="KEGG" id="spu:591566"/>
<dbReference type="Pfam" id="PF06140">
    <property type="entry name" value="Ifi-6-16"/>
    <property type="match status" value="1"/>
</dbReference>
<accession>A0A7M7NKI2</accession>
<evidence type="ECO:0000256" key="6">
    <source>
        <dbReference type="SAM" id="MobiDB-lite"/>
    </source>
</evidence>
<reference evidence="9" key="1">
    <citation type="submission" date="2015-02" db="EMBL/GenBank/DDBJ databases">
        <title>Genome sequencing for Strongylocentrotus purpuratus.</title>
        <authorList>
            <person name="Murali S."/>
            <person name="Liu Y."/>
            <person name="Vee V."/>
            <person name="English A."/>
            <person name="Wang M."/>
            <person name="Skinner E."/>
            <person name="Han Y."/>
            <person name="Muzny D.M."/>
            <person name="Worley K.C."/>
            <person name="Gibbs R.A."/>
        </authorList>
    </citation>
    <scope>NUCLEOTIDE SEQUENCE</scope>
</reference>
<reference evidence="8" key="2">
    <citation type="submission" date="2021-01" db="UniProtKB">
        <authorList>
            <consortium name="EnsemblMetazoa"/>
        </authorList>
    </citation>
    <scope>IDENTIFICATION</scope>
</reference>
<evidence type="ECO:0000256" key="1">
    <source>
        <dbReference type="ARBA" id="ARBA00004141"/>
    </source>
</evidence>
<feature type="compositionally biased region" description="Basic and acidic residues" evidence="6">
    <location>
        <begin position="32"/>
        <end position="56"/>
    </location>
</feature>
<feature type="region of interest" description="Disordered" evidence="6">
    <location>
        <begin position="1"/>
        <end position="117"/>
    </location>
</feature>
<dbReference type="PANTHER" id="PTHR16932">
    <property type="entry name" value="INTERFERON ALPHA-INDUCIBLE PROTEIN 27"/>
    <property type="match status" value="1"/>
</dbReference>
<feature type="transmembrane region" description="Helical" evidence="7">
    <location>
        <begin position="180"/>
        <end position="200"/>
    </location>
</feature>
<keyword evidence="5 7" id="KW-0472">Membrane</keyword>
<dbReference type="GO" id="GO:0031966">
    <property type="term" value="C:mitochondrial membrane"/>
    <property type="evidence" value="ECO:0000318"/>
    <property type="project" value="GO_Central"/>
</dbReference>
<feature type="transmembrane region" description="Helical" evidence="7">
    <location>
        <begin position="206"/>
        <end position="228"/>
    </location>
</feature>
<evidence type="ECO:0000256" key="5">
    <source>
        <dbReference type="ARBA" id="ARBA00023136"/>
    </source>
</evidence>
<evidence type="ECO:0000313" key="9">
    <source>
        <dbReference type="Proteomes" id="UP000007110"/>
    </source>
</evidence>
<dbReference type="EnsemblMetazoa" id="XM_030981804">
    <property type="protein sequence ID" value="XP_030837664"/>
    <property type="gene ID" value="LOC591566"/>
</dbReference>
<dbReference type="InterPro" id="IPR038213">
    <property type="entry name" value="IFI6/IFI27-like_sf"/>
</dbReference>
<organism evidence="8 9">
    <name type="scientific">Strongylocentrotus purpuratus</name>
    <name type="common">Purple sea urchin</name>
    <dbReference type="NCBI Taxonomy" id="7668"/>
    <lineage>
        <taxon>Eukaryota</taxon>
        <taxon>Metazoa</taxon>
        <taxon>Echinodermata</taxon>
        <taxon>Eleutherozoa</taxon>
        <taxon>Echinozoa</taxon>
        <taxon>Echinoidea</taxon>
        <taxon>Euechinoidea</taxon>
        <taxon>Echinacea</taxon>
        <taxon>Camarodonta</taxon>
        <taxon>Echinidea</taxon>
        <taxon>Strongylocentrotidae</taxon>
        <taxon>Strongylocentrotus</taxon>
    </lineage>
</organism>
<comment type="subcellular location">
    <subcellularLocation>
        <location evidence="1">Membrane</location>
        <topology evidence="1">Multi-pass membrane protein</topology>
    </subcellularLocation>
</comment>
<dbReference type="OMA" id="LMSCTRT"/>
<comment type="similarity">
    <text evidence="2">Belongs to the IFI6/IFI27 family.</text>
</comment>
<feature type="compositionally biased region" description="Polar residues" evidence="6">
    <location>
        <begin position="1"/>
        <end position="20"/>
    </location>
</feature>
<sequence length="283" mass="28390">MSSWTGLQSVRDCQTQTLSQDELELASMEAAENAKNHQREPEASVSRDEKGGKEDQPLLYGTDTNQGRQEDEKPLNGTSAQPPCGRGTGADHGGDSGTDRGAGGNFGKGPNAPKDPNAKAKKVAKYVIGFTAGAAAIGIGTFVAAPFVLAGMGFTAAGIASGSIGASMMSASAIASGGGVAAGSAVAVLQSVGAAGGLAATACAGVGIGGAAAITGLVAAGEVTVGAVRYIKKQKNRCPTEDAATQTDPKLPDRSFSNLGYQRLLEKQLEGNVSTPVVFHPLQ</sequence>
<dbReference type="GO" id="GO:0060090">
    <property type="term" value="F:molecular adaptor activity"/>
    <property type="evidence" value="ECO:0000318"/>
    <property type="project" value="GO_Central"/>
</dbReference>
<dbReference type="InParanoid" id="A0A7M7NKI2"/>
<protein>
    <submittedName>
        <fullName evidence="8">Uncharacterized protein</fullName>
    </submittedName>
</protein>